<dbReference type="PANTHER" id="PTHR34817">
    <property type="entry name" value="NUCLEOTIDYLTRANSFERASE"/>
    <property type="match status" value="1"/>
</dbReference>
<proteinExistence type="predicted"/>
<dbReference type="Pfam" id="PF10127">
    <property type="entry name" value="RlaP"/>
    <property type="match status" value="1"/>
</dbReference>
<name>A0A517ZQ89_9PLAN</name>
<accession>A0A517ZQ89</accession>
<dbReference type="InterPro" id="IPR018775">
    <property type="entry name" value="RlaP"/>
</dbReference>
<evidence type="ECO:0000313" key="2">
    <source>
        <dbReference type="Proteomes" id="UP000319383"/>
    </source>
</evidence>
<keyword evidence="2" id="KW-1185">Reference proteome</keyword>
<gene>
    <name evidence="1" type="ORF">Mal52_31410</name>
</gene>
<sequence>MSNFILPPSSFRLSEHPFPLLFATISGAHLYGFPSPDSDFDLRGAHLLPLEDVIGLNPGRETVEKSGIHDGLEIDLVTHDIKKFMGLLLKKNGYVLEQLLSPLVVHSTPEHEELKAIAPQCITKHHAHHYLGFAATQWKLFQKEDPPRVKPLLYVYRVLLTGIHLMRTGEVEANLVRLNETAKLPYIPELIERKVSGTEKGTLDQADLAFHQREFDRLLCELETAHEESRLPERPTAGVVLNDLLVRMRLKSST</sequence>
<dbReference type="KEGG" id="sdyn:Mal52_31410"/>
<evidence type="ECO:0000313" key="1">
    <source>
        <dbReference type="EMBL" id="QDU44655.1"/>
    </source>
</evidence>
<dbReference type="Proteomes" id="UP000319383">
    <property type="component" value="Chromosome"/>
</dbReference>
<dbReference type="RefSeq" id="WP_145376980.1">
    <property type="nucleotide sequence ID" value="NZ_CP036276.1"/>
</dbReference>
<keyword evidence="1" id="KW-0808">Transferase</keyword>
<reference evidence="1 2" key="1">
    <citation type="submission" date="2019-02" db="EMBL/GenBank/DDBJ databases">
        <title>Deep-cultivation of Planctomycetes and their phenomic and genomic characterization uncovers novel biology.</title>
        <authorList>
            <person name="Wiegand S."/>
            <person name="Jogler M."/>
            <person name="Boedeker C."/>
            <person name="Pinto D."/>
            <person name="Vollmers J."/>
            <person name="Rivas-Marin E."/>
            <person name="Kohn T."/>
            <person name="Peeters S.H."/>
            <person name="Heuer A."/>
            <person name="Rast P."/>
            <person name="Oberbeckmann S."/>
            <person name="Bunk B."/>
            <person name="Jeske O."/>
            <person name="Meyerdierks A."/>
            <person name="Storesund J.E."/>
            <person name="Kallscheuer N."/>
            <person name="Luecker S."/>
            <person name="Lage O.M."/>
            <person name="Pohl T."/>
            <person name="Merkel B.J."/>
            <person name="Hornburger P."/>
            <person name="Mueller R.-W."/>
            <person name="Bruemmer F."/>
            <person name="Labrenz M."/>
            <person name="Spormann A.M."/>
            <person name="Op den Camp H."/>
            <person name="Overmann J."/>
            <person name="Amann R."/>
            <person name="Jetten M.S.M."/>
            <person name="Mascher T."/>
            <person name="Medema M.H."/>
            <person name="Devos D.P."/>
            <person name="Kaster A.-K."/>
            <person name="Ovreas L."/>
            <person name="Rohde M."/>
            <person name="Galperin M.Y."/>
            <person name="Jogler C."/>
        </authorList>
    </citation>
    <scope>NUCLEOTIDE SEQUENCE [LARGE SCALE GENOMIC DNA]</scope>
    <source>
        <strain evidence="1 2">Mal52</strain>
    </source>
</reference>
<protein>
    <submittedName>
        <fullName evidence="1">Putative nucleotidyltransferase</fullName>
    </submittedName>
</protein>
<dbReference type="PANTHER" id="PTHR34817:SF1">
    <property type="entry name" value="NUCLEOTIDYLTRANSFERASE"/>
    <property type="match status" value="1"/>
</dbReference>
<organism evidence="1 2">
    <name type="scientific">Symmachiella dynata</name>
    <dbReference type="NCBI Taxonomy" id="2527995"/>
    <lineage>
        <taxon>Bacteria</taxon>
        <taxon>Pseudomonadati</taxon>
        <taxon>Planctomycetota</taxon>
        <taxon>Planctomycetia</taxon>
        <taxon>Planctomycetales</taxon>
        <taxon>Planctomycetaceae</taxon>
        <taxon>Symmachiella</taxon>
    </lineage>
</organism>
<dbReference type="AlphaFoldDB" id="A0A517ZQ89"/>
<dbReference type="EMBL" id="CP036276">
    <property type="protein sequence ID" value="QDU44655.1"/>
    <property type="molecule type" value="Genomic_DNA"/>
</dbReference>
<dbReference type="GO" id="GO:0016740">
    <property type="term" value="F:transferase activity"/>
    <property type="evidence" value="ECO:0007669"/>
    <property type="project" value="UniProtKB-KW"/>
</dbReference>